<feature type="domain" description="HTH gntR-type" evidence="4">
    <location>
        <begin position="1"/>
        <end position="56"/>
    </location>
</feature>
<keyword evidence="6" id="KW-1185">Reference proteome</keyword>
<dbReference type="CDD" id="cd07377">
    <property type="entry name" value="WHTH_GntR"/>
    <property type="match status" value="1"/>
</dbReference>
<accession>A0ABS8GH16</accession>
<evidence type="ECO:0000256" key="2">
    <source>
        <dbReference type="ARBA" id="ARBA00023125"/>
    </source>
</evidence>
<gene>
    <name evidence="5" type="ORF">LJ752_07825</name>
</gene>
<dbReference type="PANTHER" id="PTHR43537:SF44">
    <property type="entry name" value="GNTR FAMILY REGULATORY PROTEIN"/>
    <property type="match status" value="1"/>
</dbReference>
<keyword evidence="2" id="KW-0238">DNA-binding</keyword>
<evidence type="ECO:0000313" key="6">
    <source>
        <dbReference type="Proteomes" id="UP001139168"/>
    </source>
</evidence>
<keyword evidence="3" id="KW-0804">Transcription</keyword>
<organism evidence="5 6">
    <name type="scientific">Arthrobacter gengyunqii</name>
    <dbReference type="NCBI Taxonomy" id="2886940"/>
    <lineage>
        <taxon>Bacteria</taxon>
        <taxon>Bacillati</taxon>
        <taxon>Actinomycetota</taxon>
        <taxon>Actinomycetes</taxon>
        <taxon>Micrococcales</taxon>
        <taxon>Micrococcaceae</taxon>
        <taxon>Arthrobacter</taxon>
    </lineage>
</organism>
<dbReference type="Gene3D" id="1.20.120.530">
    <property type="entry name" value="GntR ligand-binding domain-like"/>
    <property type="match status" value="1"/>
</dbReference>
<reference evidence="5" key="1">
    <citation type="submission" date="2021-10" db="EMBL/GenBank/DDBJ databases">
        <title>Novel species in genus Arthrobacter.</title>
        <authorList>
            <person name="Liu Y."/>
        </authorList>
    </citation>
    <scope>NUCLEOTIDE SEQUENCE</scope>
    <source>
        <strain evidence="5">Zg-Y786</strain>
    </source>
</reference>
<dbReference type="PANTHER" id="PTHR43537">
    <property type="entry name" value="TRANSCRIPTIONAL REGULATOR, GNTR FAMILY"/>
    <property type="match status" value="1"/>
</dbReference>
<dbReference type="InterPro" id="IPR000524">
    <property type="entry name" value="Tscrpt_reg_HTH_GntR"/>
</dbReference>
<dbReference type="InterPro" id="IPR011711">
    <property type="entry name" value="GntR_C"/>
</dbReference>
<dbReference type="SUPFAM" id="SSF48008">
    <property type="entry name" value="GntR ligand-binding domain-like"/>
    <property type="match status" value="1"/>
</dbReference>
<keyword evidence="1" id="KW-0805">Transcription regulation</keyword>
<dbReference type="PROSITE" id="PS50949">
    <property type="entry name" value="HTH_GNTR"/>
    <property type="match status" value="1"/>
</dbReference>
<dbReference type="RefSeq" id="WP_227890769.1">
    <property type="nucleotide sequence ID" value="NZ_JAJFZQ010000005.1"/>
</dbReference>
<dbReference type="Gene3D" id="1.10.10.10">
    <property type="entry name" value="Winged helix-like DNA-binding domain superfamily/Winged helix DNA-binding domain"/>
    <property type="match status" value="1"/>
</dbReference>
<evidence type="ECO:0000256" key="3">
    <source>
        <dbReference type="ARBA" id="ARBA00023163"/>
    </source>
</evidence>
<sequence>MNQIVTMEPGDRLPSEREQALRFNVSRTALRDRIGRLESLGVLERRDRAGTFVIGLRPETVSEVLTLGLMGSKITVDSLVPVRVALERQAAIEAAGRVDHVNCAHMAVAVDRMDASDDSSELHAADMAFHQALFRASGSQGLVFFSQVLSTVLSNTMQHLALDQERIRMRVLHRAILETVQSGDIAAAVAAVDAHFSWLDELMNPTT</sequence>
<comment type="caution">
    <text evidence="5">The sequence shown here is derived from an EMBL/GenBank/DDBJ whole genome shotgun (WGS) entry which is preliminary data.</text>
</comment>
<dbReference type="InterPro" id="IPR008920">
    <property type="entry name" value="TF_FadR/GntR_C"/>
</dbReference>
<evidence type="ECO:0000256" key="1">
    <source>
        <dbReference type="ARBA" id="ARBA00023015"/>
    </source>
</evidence>
<dbReference type="Pfam" id="PF00392">
    <property type="entry name" value="GntR"/>
    <property type="match status" value="1"/>
</dbReference>
<dbReference type="EMBL" id="JAJFZQ010000005">
    <property type="protein sequence ID" value="MCC3265951.1"/>
    <property type="molecule type" value="Genomic_DNA"/>
</dbReference>
<dbReference type="PRINTS" id="PR00035">
    <property type="entry name" value="HTHGNTR"/>
</dbReference>
<dbReference type="SUPFAM" id="SSF46785">
    <property type="entry name" value="Winged helix' DNA-binding domain"/>
    <property type="match status" value="1"/>
</dbReference>
<dbReference type="InterPro" id="IPR036390">
    <property type="entry name" value="WH_DNA-bd_sf"/>
</dbReference>
<dbReference type="Proteomes" id="UP001139168">
    <property type="component" value="Unassembled WGS sequence"/>
</dbReference>
<dbReference type="Pfam" id="PF07729">
    <property type="entry name" value="FCD"/>
    <property type="match status" value="1"/>
</dbReference>
<evidence type="ECO:0000313" key="5">
    <source>
        <dbReference type="EMBL" id="MCC3265951.1"/>
    </source>
</evidence>
<dbReference type="InterPro" id="IPR036388">
    <property type="entry name" value="WH-like_DNA-bd_sf"/>
</dbReference>
<dbReference type="SMART" id="SM00895">
    <property type="entry name" value="FCD"/>
    <property type="match status" value="1"/>
</dbReference>
<proteinExistence type="predicted"/>
<name>A0ABS8GH16_9MICC</name>
<dbReference type="SMART" id="SM00345">
    <property type="entry name" value="HTH_GNTR"/>
    <property type="match status" value="1"/>
</dbReference>
<evidence type="ECO:0000259" key="4">
    <source>
        <dbReference type="PROSITE" id="PS50949"/>
    </source>
</evidence>
<protein>
    <submittedName>
        <fullName evidence="5">FCD domain-containing protein</fullName>
    </submittedName>
</protein>